<dbReference type="Pfam" id="PF00528">
    <property type="entry name" value="BPD_transp_1"/>
    <property type="match status" value="1"/>
</dbReference>
<dbReference type="PROSITE" id="PS50928">
    <property type="entry name" value="ABC_TM1"/>
    <property type="match status" value="1"/>
</dbReference>
<dbReference type="PANTHER" id="PTHR43744">
    <property type="entry name" value="ABC TRANSPORTER PERMEASE PROTEIN MG189-RELATED-RELATED"/>
    <property type="match status" value="1"/>
</dbReference>
<proteinExistence type="inferred from homology"/>
<feature type="transmembrane region" description="Helical" evidence="7">
    <location>
        <begin position="246"/>
        <end position="267"/>
    </location>
</feature>
<feature type="domain" description="ABC transmembrane type-1" evidence="8">
    <location>
        <begin position="75"/>
        <end position="267"/>
    </location>
</feature>
<evidence type="ECO:0000256" key="4">
    <source>
        <dbReference type="ARBA" id="ARBA00022692"/>
    </source>
</evidence>
<keyword evidence="6 7" id="KW-0472">Membrane</keyword>
<evidence type="ECO:0000256" key="5">
    <source>
        <dbReference type="ARBA" id="ARBA00022989"/>
    </source>
</evidence>
<comment type="subcellular location">
    <subcellularLocation>
        <location evidence="1 7">Cell membrane</location>
        <topology evidence="1 7">Multi-pass membrane protein</topology>
    </subcellularLocation>
</comment>
<feature type="transmembrane region" description="Helical" evidence="7">
    <location>
        <begin position="81"/>
        <end position="103"/>
    </location>
</feature>
<dbReference type="SUPFAM" id="SSF161098">
    <property type="entry name" value="MetI-like"/>
    <property type="match status" value="1"/>
</dbReference>
<dbReference type="InterPro" id="IPR000515">
    <property type="entry name" value="MetI-like"/>
</dbReference>
<evidence type="ECO:0000313" key="10">
    <source>
        <dbReference type="Proteomes" id="UP000185557"/>
    </source>
</evidence>
<evidence type="ECO:0000259" key="8">
    <source>
        <dbReference type="PROSITE" id="PS50928"/>
    </source>
</evidence>
<name>A0A1U7IZT9_9CYAN</name>
<dbReference type="GO" id="GO:0055085">
    <property type="term" value="P:transmembrane transport"/>
    <property type="evidence" value="ECO:0007669"/>
    <property type="project" value="InterPro"/>
</dbReference>
<dbReference type="RefSeq" id="WP_073610496.1">
    <property type="nucleotide sequence ID" value="NZ_MRCG01000020.1"/>
</dbReference>
<evidence type="ECO:0000256" key="7">
    <source>
        <dbReference type="RuleBase" id="RU363032"/>
    </source>
</evidence>
<feature type="transmembrane region" description="Helical" evidence="7">
    <location>
        <begin position="187"/>
        <end position="210"/>
    </location>
</feature>
<accession>A0A1U7IZT9</accession>
<keyword evidence="2 7" id="KW-0813">Transport</keyword>
<feature type="transmembrane region" description="Helical" evidence="7">
    <location>
        <begin position="143"/>
        <end position="166"/>
    </location>
</feature>
<keyword evidence="4 7" id="KW-0812">Transmembrane</keyword>
<organism evidence="9 10">
    <name type="scientific">Phormidium tenue NIES-30</name>
    <dbReference type="NCBI Taxonomy" id="549789"/>
    <lineage>
        <taxon>Bacteria</taxon>
        <taxon>Bacillati</taxon>
        <taxon>Cyanobacteriota</taxon>
        <taxon>Cyanophyceae</taxon>
        <taxon>Oscillatoriophycideae</taxon>
        <taxon>Oscillatoriales</taxon>
        <taxon>Oscillatoriaceae</taxon>
        <taxon>Phormidium</taxon>
    </lineage>
</organism>
<protein>
    <submittedName>
        <fullName evidence="9">Sugar ABC transporter permease</fullName>
    </submittedName>
</protein>
<evidence type="ECO:0000256" key="6">
    <source>
        <dbReference type="ARBA" id="ARBA00023136"/>
    </source>
</evidence>
<evidence type="ECO:0000256" key="2">
    <source>
        <dbReference type="ARBA" id="ARBA00022448"/>
    </source>
</evidence>
<evidence type="ECO:0000313" key="9">
    <source>
        <dbReference type="EMBL" id="OKH44795.1"/>
    </source>
</evidence>
<keyword evidence="3" id="KW-1003">Cell membrane</keyword>
<evidence type="ECO:0000256" key="1">
    <source>
        <dbReference type="ARBA" id="ARBA00004651"/>
    </source>
</evidence>
<dbReference type="EMBL" id="MRCG01000020">
    <property type="protein sequence ID" value="OKH44795.1"/>
    <property type="molecule type" value="Genomic_DNA"/>
</dbReference>
<keyword evidence="5 7" id="KW-1133">Transmembrane helix</keyword>
<dbReference type="Proteomes" id="UP000185557">
    <property type="component" value="Unassembled WGS sequence"/>
</dbReference>
<comment type="similarity">
    <text evidence="7">Belongs to the binding-protein-dependent transport system permease family.</text>
</comment>
<dbReference type="InterPro" id="IPR035906">
    <property type="entry name" value="MetI-like_sf"/>
</dbReference>
<dbReference type="CDD" id="cd06261">
    <property type="entry name" value="TM_PBP2"/>
    <property type="match status" value="1"/>
</dbReference>
<dbReference type="Gene3D" id="1.10.3720.10">
    <property type="entry name" value="MetI-like"/>
    <property type="match status" value="1"/>
</dbReference>
<feature type="transmembrane region" description="Helical" evidence="7">
    <location>
        <begin position="216"/>
        <end position="239"/>
    </location>
</feature>
<dbReference type="STRING" id="549789.NIES30_21420"/>
<sequence length="282" mass="30795">MPPWLTRTPIHLALVTLSFLWTLPSLGLLISSIRPPADVLATGWWTVFQHPFEFTQYSLENYRAVLGAAGMGQALLNSFTVAIPATVMPIAIAAFAAYALAWMEFSGRQWLFLAIVALLVVPLQMTFIPLLRTYGDLGLTGTFAGVWLAHTGYSLPLGIYLLCNYIRALPRDLIEAAAVDGATHLKIFTRVVVPLSMPAIASFAVFQFLWVWNDLLVALVFLGGTPTVAPLTITLTNLVGSRGQDWHLLTAGAFVTMTVPLLVFFALQRYFVRGLLAGSVKG</sequence>
<reference evidence="9 10" key="1">
    <citation type="submission" date="2016-11" db="EMBL/GenBank/DDBJ databases">
        <title>Draft Genome Sequences of Nine Cyanobacterial Strains from Diverse Habitats.</title>
        <authorList>
            <person name="Zhu T."/>
            <person name="Hou S."/>
            <person name="Lu X."/>
            <person name="Hess W.R."/>
        </authorList>
    </citation>
    <scope>NUCLEOTIDE SEQUENCE [LARGE SCALE GENOMIC DNA]</scope>
    <source>
        <strain evidence="9 10">NIES-30</strain>
    </source>
</reference>
<dbReference type="GO" id="GO:0005886">
    <property type="term" value="C:plasma membrane"/>
    <property type="evidence" value="ECO:0007669"/>
    <property type="project" value="UniProtKB-SubCell"/>
</dbReference>
<evidence type="ECO:0000256" key="3">
    <source>
        <dbReference type="ARBA" id="ARBA00022475"/>
    </source>
</evidence>
<dbReference type="PANTHER" id="PTHR43744:SF4">
    <property type="entry name" value="OSMOPROTECTIVE COMPOUNDS UPTAKE PERMEASE PROTEIN GGTD"/>
    <property type="match status" value="1"/>
</dbReference>
<dbReference type="OrthoDB" id="9810086at2"/>
<gene>
    <name evidence="9" type="ORF">NIES30_21420</name>
</gene>
<feature type="transmembrane region" description="Helical" evidence="7">
    <location>
        <begin position="110"/>
        <end position="131"/>
    </location>
</feature>
<comment type="caution">
    <text evidence="9">The sequence shown here is derived from an EMBL/GenBank/DDBJ whole genome shotgun (WGS) entry which is preliminary data.</text>
</comment>
<dbReference type="AlphaFoldDB" id="A0A1U7IZT9"/>
<keyword evidence="10" id="KW-1185">Reference proteome</keyword>